<reference evidence="2" key="1">
    <citation type="submission" date="2023-04" db="EMBL/GenBank/DDBJ databases">
        <title>Black Yeasts Isolated from many extreme environments.</title>
        <authorList>
            <person name="Coleine C."/>
            <person name="Stajich J.E."/>
            <person name="Selbmann L."/>
        </authorList>
    </citation>
    <scope>NUCLEOTIDE SEQUENCE</scope>
    <source>
        <strain evidence="2">CCFEE 5312</strain>
    </source>
</reference>
<feature type="chain" id="PRO_5042566860" evidence="1">
    <location>
        <begin position="18"/>
        <end position="239"/>
    </location>
</feature>
<dbReference type="EMBL" id="JAWDJX010000030">
    <property type="protein sequence ID" value="KAK3050730.1"/>
    <property type="molecule type" value="Genomic_DNA"/>
</dbReference>
<protein>
    <submittedName>
        <fullName evidence="2">Uncharacterized protein</fullName>
    </submittedName>
</protein>
<keyword evidence="3" id="KW-1185">Reference proteome</keyword>
<dbReference type="AlphaFoldDB" id="A0AAJ0DBI9"/>
<comment type="caution">
    <text evidence="2">The sequence shown here is derived from an EMBL/GenBank/DDBJ whole genome shotgun (WGS) entry which is preliminary data.</text>
</comment>
<dbReference type="Proteomes" id="UP001271007">
    <property type="component" value="Unassembled WGS sequence"/>
</dbReference>
<gene>
    <name evidence="2" type="ORF">LTR09_008096</name>
</gene>
<accession>A0AAJ0DBI9</accession>
<keyword evidence="1" id="KW-0732">Signal</keyword>
<organism evidence="2 3">
    <name type="scientific">Extremus antarcticus</name>
    <dbReference type="NCBI Taxonomy" id="702011"/>
    <lineage>
        <taxon>Eukaryota</taxon>
        <taxon>Fungi</taxon>
        <taxon>Dikarya</taxon>
        <taxon>Ascomycota</taxon>
        <taxon>Pezizomycotina</taxon>
        <taxon>Dothideomycetes</taxon>
        <taxon>Dothideomycetidae</taxon>
        <taxon>Mycosphaerellales</taxon>
        <taxon>Extremaceae</taxon>
        <taxon>Extremus</taxon>
    </lineage>
</organism>
<name>A0AAJ0DBI9_9PEZI</name>
<feature type="signal peptide" evidence="1">
    <location>
        <begin position="1"/>
        <end position="17"/>
    </location>
</feature>
<proteinExistence type="predicted"/>
<evidence type="ECO:0000256" key="1">
    <source>
        <dbReference type="SAM" id="SignalP"/>
    </source>
</evidence>
<sequence>MLSFSVFALLFAGLAATLPVDQQNHQEHQLEARQPATAATPPLNGVNYPDTFCAYHDFSDLDTALLVWDDWNVGYWFGYYLHDSTFDPPDTDWPSKLVQAAFPDSGAGWVENCGNPNGGTCASPIGTKDPCRDMAAAGYGYAFYILNALQTFHENLVEFNTMLTNIVLHDLLDIKGLVTDFSAPKSFSGIPGYANLTSAAIFLIAGVGGVGGVASGIASEAKQGISRSSPMARDNLARL</sequence>
<evidence type="ECO:0000313" key="2">
    <source>
        <dbReference type="EMBL" id="KAK3050730.1"/>
    </source>
</evidence>
<evidence type="ECO:0000313" key="3">
    <source>
        <dbReference type="Proteomes" id="UP001271007"/>
    </source>
</evidence>